<gene>
    <name evidence="1" type="primary">70</name>
    <name evidence="1" type="ORF">PBI_ONEUP_70</name>
</gene>
<reference evidence="2" key="1">
    <citation type="submission" date="2016-03" db="EMBL/GenBank/DDBJ databases">
        <authorList>
            <person name="Ploux O."/>
        </authorList>
    </citation>
    <scope>NUCLEOTIDE SEQUENCE [LARGE SCALE GENOMIC DNA]</scope>
</reference>
<sequence length="78" mass="8723">MDDDFQPIAAATQFEVGKKYRIRLGDDGPISTAFCTGRTDDTITFVPAREGGDNYSIIHAYGFDAARFLFNEEESNEH</sequence>
<accession>A0A160DEV4</accession>
<dbReference type="EMBL" id="KU998245">
    <property type="protein sequence ID" value="ANA86405.1"/>
    <property type="molecule type" value="Genomic_DNA"/>
</dbReference>
<keyword evidence="2" id="KW-1185">Reference proteome</keyword>
<name>A0A160DEV4_9CAUD</name>
<dbReference type="KEGG" id="vg:28800528"/>
<proteinExistence type="predicted"/>
<evidence type="ECO:0000313" key="2">
    <source>
        <dbReference type="Proteomes" id="UP000204609"/>
    </source>
</evidence>
<dbReference type="RefSeq" id="YP_009274487.1">
    <property type="nucleotide sequence ID" value="NC_030917.1"/>
</dbReference>
<organism evidence="1 2">
    <name type="scientific">Gordonia phage OneUp</name>
    <dbReference type="NCBI Taxonomy" id="1838074"/>
    <lineage>
        <taxon>Viruses</taxon>
        <taxon>Duplodnaviria</taxon>
        <taxon>Heunggongvirae</taxon>
        <taxon>Uroviricota</taxon>
        <taxon>Caudoviricetes</taxon>
        <taxon>Oneupvirus</taxon>
        <taxon>Oneupvirus oneup</taxon>
    </lineage>
</organism>
<dbReference type="GeneID" id="28800528"/>
<dbReference type="Proteomes" id="UP000204609">
    <property type="component" value="Segment"/>
</dbReference>
<evidence type="ECO:0000313" key="1">
    <source>
        <dbReference type="EMBL" id="ANA86405.1"/>
    </source>
</evidence>
<protein>
    <submittedName>
        <fullName evidence="1">Uncharacterized protein</fullName>
    </submittedName>
</protein>